<dbReference type="AlphaFoldDB" id="A0A815LZS9"/>
<dbReference type="Proteomes" id="UP000663868">
    <property type="component" value="Unassembled WGS sequence"/>
</dbReference>
<dbReference type="EMBL" id="CAJOBB010000944">
    <property type="protein sequence ID" value="CAF3781516.1"/>
    <property type="molecule type" value="Genomic_DNA"/>
</dbReference>
<comment type="caution">
    <text evidence="1">The sequence shown here is derived from an EMBL/GenBank/DDBJ whole genome shotgun (WGS) entry which is preliminary data.</text>
</comment>
<gene>
    <name evidence="1" type="ORF">IZO911_LOCUS40011</name>
    <name evidence="2" type="ORF">KXQ929_LOCUS15945</name>
</gene>
<reference evidence="1" key="1">
    <citation type="submission" date="2021-02" db="EMBL/GenBank/DDBJ databases">
        <authorList>
            <person name="Nowell W R."/>
        </authorList>
    </citation>
    <scope>NUCLEOTIDE SEQUENCE</scope>
</reference>
<sequence length="458" mass="53168">MNEKIIHSFEGICPLTYYGIYGIKKSFNMPNFPCTDSFVQSSLKKHLMYKHNLSNTAANKIVLDRMNNHIDEKKSHRSTTTNELIFNNTQELFSHSVHWHKGRCPFSYGYNNVFNLTLSNHHIKNYNCRHIKQCLLLSHLRVSHNLNIKSAKKIVKTMMSSSIESKQKSSIENDIREIILFQKDDAVLNTNPNIYNDDRRFRHYCPLTNPGTISNVDIQEQSLLNVPCNKANEKFILFAHLQHYHQMSGELALRLIRSIRTNTDSTVIDDVVPNNNNNNKQSTSTNTTVTEEIDIVPYKCLCPYSTTSNNGKSTLLKKFSRFVKNIPCDRPCPVNLYRHLRNYHKVDLQRAKDITRTIMLSKTVKSEITTEDDQQNIITTNKKRIKIPKLSNNYETTISIAHVDFNNVKSDTKNESIDFFIENENPEDWESSMINDEESLFLSFDEERINDDGTEQIF</sequence>
<evidence type="ECO:0000313" key="2">
    <source>
        <dbReference type="EMBL" id="CAF3781516.1"/>
    </source>
</evidence>
<dbReference type="EMBL" id="CAJNOE010001295">
    <property type="protein sequence ID" value="CAF1409825.1"/>
    <property type="molecule type" value="Genomic_DNA"/>
</dbReference>
<evidence type="ECO:0000313" key="3">
    <source>
        <dbReference type="Proteomes" id="UP000663860"/>
    </source>
</evidence>
<accession>A0A815LZS9</accession>
<protein>
    <submittedName>
        <fullName evidence="1">Uncharacterized protein</fullName>
    </submittedName>
</protein>
<proteinExistence type="predicted"/>
<dbReference type="Proteomes" id="UP000663860">
    <property type="component" value="Unassembled WGS sequence"/>
</dbReference>
<organism evidence="1 3">
    <name type="scientific">Adineta steineri</name>
    <dbReference type="NCBI Taxonomy" id="433720"/>
    <lineage>
        <taxon>Eukaryota</taxon>
        <taxon>Metazoa</taxon>
        <taxon>Spiralia</taxon>
        <taxon>Gnathifera</taxon>
        <taxon>Rotifera</taxon>
        <taxon>Eurotatoria</taxon>
        <taxon>Bdelloidea</taxon>
        <taxon>Adinetida</taxon>
        <taxon>Adinetidae</taxon>
        <taxon>Adineta</taxon>
    </lineage>
</organism>
<name>A0A815LZS9_9BILA</name>
<evidence type="ECO:0000313" key="1">
    <source>
        <dbReference type="EMBL" id="CAF1409825.1"/>
    </source>
</evidence>